<keyword evidence="5" id="KW-1185">Reference proteome</keyword>
<dbReference type="InterPro" id="IPR008138">
    <property type="entry name" value="SapB_2"/>
</dbReference>
<keyword evidence="1" id="KW-1015">Disulfide bond</keyword>
<dbReference type="SMART" id="SM00741">
    <property type="entry name" value="SapB"/>
    <property type="match status" value="1"/>
</dbReference>
<name>A0A8C4DFN4_DICLA</name>
<dbReference type="GO" id="GO:0006629">
    <property type="term" value="P:lipid metabolic process"/>
    <property type="evidence" value="ECO:0007669"/>
    <property type="project" value="InterPro"/>
</dbReference>
<dbReference type="PANTHER" id="PTHR15541:SF2">
    <property type="entry name" value="GRANULYSIN"/>
    <property type="match status" value="1"/>
</dbReference>
<feature type="chain" id="PRO_5034215916" description="Saposin B-type domain-containing protein" evidence="2">
    <location>
        <begin position="20"/>
        <end position="137"/>
    </location>
</feature>
<proteinExistence type="predicted"/>
<keyword evidence="2" id="KW-0732">Signal</keyword>
<dbReference type="AlphaFoldDB" id="A0A8C4DFN4"/>
<dbReference type="Pfam" id="PF03489">
    <property type="entry name" value="SapB_2"/>
    <property type="match status" value="1"/>
</dbReference>
<dbReference type="RefSeq" id="XP_051246611.1">
    <property type="nucleotide sequence ID" value="XM_051390651.1"/>
</dbReference>
<evidence type="ECO:0000259" key="3">
    <source>
        <dbReference type="PROSITE" id="PS50015"/>
    </source>
</evidence>
<reference evidence="4" key="1">
    <citation type="submission" date="2025-08" db="UniProtKB">
        <authorList>
            <consortium name="Ensembl"/>
        </authorList>
    </citation>
    <scope>IDENTIFICATION</scope>
</reference>
<dbReference type="InterPro" id="IPR011001">
    <property type="entry name" value="Saposin-like"/>
</dbReference>
<dbReference type="InterPro" id="IPR038847">
    <property type="entry name" value="Granulysin-like"/>
</dbReference>
<accession>A0A8C4DFN4</accession>
<dbReference type="InterPro" id="IPR008139">
    <property type="entry name" value="SaposinB_dom"/>
</dbReference>
<evidence type="ECO:0000313" key="4">
    <source>
        <dbReference type="Ensembl" id="ENSDLAP00005001039.1"/>
    </source>
</evidence>
<evidence type="ECO:0000256" key="2">
    <source>
        <dbReference type="SAM" id="SignalP"/>
    </source>
</evidence>
<dbReference type="PANTHER" id="PTHR15541">
    <property type="entry name" value="GRANULYSIN RELATED"/>
    <property type="match status" value="1"/>
</dbReference>
<dbReference type="Ensembl" id="ENSDLAT00005001096.2">
    <property type="protein sequence ID" value="ENSDLAP00005001039.1"/>
    <property type="gene ID" value="ENSDLAG00005000512.2"/>
</dbReference>
<dbReference type="GO" id="GO:0042742">
    <property type="term" value="P:defense response to bacterium"/>
    <property type="evidence" value="ECO:0007669"/>
    <property type="project" value="InterPro"/>
</dbReference>
<dbReference type="SUPFAM" id="SSF47862">
    <property type="entry name" value="Saposin"/>
    <property type="match status" value="1"/>
</dbReference>
<feature type="domain" description="Saposin B-type" evidence="3">
    <location>
        <begin position="54"/>
        <end position="135"/>
    </location>
</feature>
<sequence length="137" mass="15289">MSPAISIALLLLSATVVKSWTSLEVKTVGDDFPPQLKHDVKESADHQTEEDRVFPGSCTACKFIVSKVKKHLGSDHSKKRIEELLNRACNGVKIILRSACKSIVNKFQQKLINALTKLKSPREICVYLKLCKKNEPS</sequence>
<reference evidence="4" key="2">
    <citation type="submission" date="2025-09" db="UniProtKB">
        <authorList>
            <consortium name="Ensembl"/>
        </authorList>
    </citation>
    <scope>IDENTIFICATION</scope>
</reference>
<gene>
    <name evidence="4" type="primary">LOC127357968</name>
</gene>
<dbReference type="GeneID" id="127357968"/>
<dbReference type="Gene3D" id="1.10.225.10">
    <property type="entry name" value="Saposin-like"/>
    <property type="match status" value="1"/>
</dbReference>
<dbReference type="GeneTree" id="ENSGT00940000175159"/>
<evidence type="ECO:0000313" key="5">
    <source>
        <dbReference type="Proteomes" id="UP000694389"/>
    </source>
</evidence>
<evidence type="ECO:0000256" key="1">
    <source>
        <dbReference type="ARBA" id="ARBA00023157"/>
    </source>
</evidence>
<dbReference type="PROSITE" id="PS50015">
    <property type="entry name" value="SAP_B"/>
    <property type="match status" value="1"/>
</dbReference>
<feature type="signal peptide" evidence="2">
    <location>
        <begin position="1"/>
        <end position="19"/>
    </location>
</feature>
<protein>
    <recommendedName>
        <fullName evidence="3">Saposin B-type domain-containing protein</fullName>
    </recommendedName>
</protein>
<organism evidence="4 5">
    <name type="scientific">Dicentrarchus labrax</name>
    <name type="common">European seabass</name>
    <name type="synonym">Morone labrax</name>
    <dbReference type="NCBI Taxonomy" id="13489"/>
    <lineage>
        <taxon>Eukaryota</taxon>
        <taxon>Metazoa</taxon>
        <taxon>Chordata</taxon>
        <taxon>Craniata</taxon>
        <taxon>Vertebrata</taxon>
        <taxon>Euteleostomi</taxon>
        <taxon>Actinopterygii</taxon>
        <taxon>Neopterygii</taxon>
        <taxon>Teleostei</taxon>
        <taxon>Neoteleostei</taxon>
        <taxon>Acanthomorphata</taxon>
        <taxon>Eupercaria</taxon>
        <taxon>Moronidae</taxon>
        <taxon>Dicentrarchus</taxon>
    </lineage>
</organism>
<dbReference type="InterPro" id="IPR007856">
    <property type="entry name" value="SapB_1"/>
</dbReference>
<dbReference type="Proteomes" id="UP000694389">
    <property type="component" value="Unassembled WGS sequence"/>
</dbReference>
<dbReference type="Pfam" id="PF05184">
    <property type="entry name" value="SapB_1"/>
    <property type="match status" value="1"/>
</dbReference>